<organism evidence="1 2">
    <name type="scientific">Photorhabdus asymbiotica</name>
    <dbReference type="NCBI Taxonomy" id="291112"/>
    <lineage>
        <taxon>Bacteria</taxon>
        <taxon>Pseudomonadati</taxon>
        <taxon>Pseudomonadota</taxon>
        <taxon>Gammaproteobacteria</taxon>
        <taxon>Enterobacterales</taxon>
        <taxon>Morganellaceae</taxon>
        <taxon>Photorhabdus</taxon>
    </lineage>
</organism>
<evidence type="ECO:0008006" key="3">
    <source>
        <dbReference type="Google" id="ProtNLM"/>
    </source>
</evidence>
<accession>A0ABX9SND5</accession>
<keyword evidence="2" id="KW-1185">Reference proteome</keyword>
<reference evidence="1 2" key="1">
    <citation type="submission" date="2018-10" db="EMBL/GenBank/DDBJ databases">
        <title>Genomic Encyclopedia of Archaeal and Bacterial Type Strains, Phase II (KMG-II): from individual species to whole genera.</title>
        <authorList>
            <person name="Goeker M."/>
        </authorList>
    </citation>
    <scope>NUCLEOTIDE SEQUENCE [LARGE SCALE GENOMIC DNA]</scope>
    <source>
        <strain evidence="1 2">DSM 15149</strain>
    </source>
</reference>
<evidence type="ECO:0000313" key="2">
    <source>
        <dbReference type="Proteomes" id="UP000280955"/>
    </source>
</evidence>
<name>A0ABX9SND5_9GAMM</name>
<comment type="caution">
    <text evidence="1">The sequence shown here is derived from an EMBL/GenBank/DDBJ whole genome shotgun (WGS) entry which is preliminary data.</text>
</comment>
<sequence>MRKLFLPIVLVAFLAGCGEPKLDASSDTAMKESIQEMNKNLSPEDQAKFQRAIAKTIFKVGFSSGDAAQKDQKFKEALNGKTAKEIIAMDEKK</sequence>
<dbReference type="Proteomes" id="UP000280955">
    <property type="component" value="Unassembled WGS sequence"/>
</dbReference>
<dbReference type="InterPro" id="IPR046516">
    <property type="entry name" value="DUF6694"/>
</dbReference>
<dbReference type="PROSITE" id="PS51257">
    <property type="entry name" value="PROKAR_LIPOPROTEIN"/>
    <property type="match status" value="1"/>
</dbReference>
<dbReference type="EMBL" id="RBLJ01000002">
    <property type="protein sequence ID" value="RKS59550.1"/>
    <property type="molecule type" value="Genomic_DNA"/>
</dbReference>
<gene>
    <name evidence="1" type="ORF">BDD30_1626</name>
</gene>
<dbReference type="Pfam" id="PF20404">
    <property type="entry name" value="DUF6694"/>
    <property type="match status" value="1"/>
</dbReference>
<protein>
    <recommendedName>
        <fullName evidence="3">Lipoprotein</fullName>
    </recommendedName>
</protein>
<dbReference type="RefSeq" id="WP_041382208.1">
    <property type="nucleotide sequence ID" value="NC_012962.1"/>
</dbReference>
<proteinExistence type="predicted"/>
<evidence type="ECO:0000313" key="1">
    <source>
        <dbReference type="EMBL" id="RKS59550.1"/>
    </source>
</evidence>